<comment type="caution">
    <text evidence="4">The sequence shown here is derived from an EMBL/GenBank/DDBJ whole genome shotgun (WGS) entry which is preliminary data.</text>
</comment>
<dbReference type="Pfam" id="PF00005">
    <property type="entry name" value="ABC_tran"/>
    <property type="match status" value="2"/>
</dbReference>
<dbReference type="Pfam" id="PF12848">
    <property type="entry name" value="ABC_tran_Xtn"/>
    <property type="match status" value="1"/>
</dbReference>
<dbReference type="SUPFAM" id="SSF52540">
    <property type="entry name" value="P-loop containing nucleoside triphosphate hydrolases"/>
    <property type="match status" value="2"/>
</dbReference>
<keyword evidence="2 4" id="KW-0067">ATP-binding</keyword>
<gene>
    <name evidence="4" type="ORF">ACFQ19_01035</name>
</gene>
<sequence>MLTVTNVSLRYGDKKLFEDVNLKFTPGNCYGVIGANGAGKSTFLKILSGEIEPQSGNVSITPGQRLAVLKQDHFAYESHPVLETVLMGHDRLYQVKQEKDAIYMKSDFSEEDGIRAAELEGEFAEMNGWEAESDAAVLLKGLGVDESIHDLKMAEIPEEQKVKVLLAQALFGNPDILLLDEPTNGLDIQAIQWLEEFLIQFENTVIVVSHDRHFLNKVCTQIADVDYGKIQLYVGNYDFWYESSQLASRMAQESNKKKEEKIKELKEFIARFSANASKSKQATSRKKTLENITLDDIKPSSRKYPYIAFNPEREIGNDLLQVSNLSKTVNGVKVLDNVNFTLRPNDKVALVGKNDIANTTLLQIIAGELEPDEGSYKWGITTSQSYFPKDNSEFFDGVDLNLVDWLRQYSPEDETETFLRGFLGRMLFSGEQAKKKANVLSGGEKVRCMLSKMMLSKANVLIFDEPTNHLDLESIQSLNNGLVQFKGSIIFTSHDHEFINSIANRIMEITPNGIVDKEMSYDEYVQDNKLQKQVNEMYTTA</sequence>
<proteinExistence type="predicted"/>
<name>A0ABW3NCB4_9BACI</name>
<dbReference type="InterPro" id="IPR032781">
    <property type="entry name" value="ABC_tran_Xtn"/>
</dbReference>
<dbReference type="PROSITE" id="PS50893">
    <property type="entry name" value="ABC_TRANSPORTER_2"/>
    <property type="match status" value="2"/>
</dbReference>
<accession>A0ABW3NCB4</accession>
<evidence type="ECO:0000313" key="5">
    <source>
        <dbReference type="Proteomes" id="UP001597041"/>
    </source>
</evidence>
<reference evidence="5" key="1">
    <citation type="journal article" date="2019" name="Int. J. Syst. Evol. Microbiol.">
        <title>The Global Catalogue of Microorganisms (GCM) 10K type strain sequencing project: providing services to taxonomists for standard genome sequencing and annotation.</title>
        <authorList>
            <consortium name="The Broad Institute Genomics Platform"/>
            <consortium name="The Broad Institute Genome Sequencing Center for Infectious Disease"/>
            <person name="Wu L."/>
            <person name="Ma J."/>
        </authorList>
    </citation>
    <scope>NUCLEOTIDE SEQUENCE [LARGE SCALE GENOMIC DNA]</scope>
    <source>
        <strain evidence="5">CCUG 56608</strain>
    </source>
</reference>
<dbReference type="InterPro" id="IPR003439">
    <property type="entry name" value="ABC_transporter-like_ATP-bd"/>
</dbReference>
<dbReference type="GO" id="GO:0005524">
    <property type="term" value="F:ATP binding"/>
    <property type="evidence" value="ECO:0007669"/>
    <property type="project" value="UniProtKB-KW"/>
</dbReference>
<evidence type="ECO:0000259" key="3">
    <source>
        <dbReference type="PROSITE" id="PS50893"/>
    </source>
</evidence>
<dbReference type="PANTHER" id="PTHR42855">
    <property type="entry name" value="ABC TRANSPORTER ATP-BINDING SUBUNIT"/>
    <property type="match status" value="1"/>
</dbReference>
<dbReference type="RefSeq" id="WP_379590039.1">
    <property type="nucleotide sequence ID" value="NZ_JBHTKK010000001.1"/>
</dbReference>
<dbReference type="EMBL" id="JBHTKK010000001">
    <property type="protein sequence ID" value="MFD1064598.1"/>
    <property type="molecule type" value="Genomic_DNA"/>
</dbReference>
<dbReference type="Proteomes" id="UP001597041">
    <property type="component" value="Unassembled WGS sequence"/>
</dbReference>
<dbReference type="Gene3D" id="3.40.50.300">
    <property type="entry name" value="P-loop containing nucleotide triphosphate hydrolases"/>
    <property type="match status" value="2"/>
</dbReference>
<feature type="domain" description="ABC transporter" evidence="3">
    <location>
        <begin position="2"/>
        <end position="252"/>
    </location>
</feature>
<dbReference type="InterPro" id="IPR051309">
    <property type="entry name" value="ABCF_ATPase"/>
</dbReference>
<evidence type="ECO:0000256" key="2">
    <source>
        <dbReference type="ARBA" id="ARBA00022840"/>
    </source>
</evidence>
<organism evidence="4 5">
    <name type="scientific">Oceanobacillus locisalsi</name>
    <dbReference type="NCBI Taxonomy" id="546107"/>
    <lineage>
        <taxon>Bacteria</taxon>
        <taxon>Bacillati</taxon>
        <taxon>Bacillota</taxon>
        <taxon>Bacilli</taxon>
        <taxon>Bacillales</taxon>
        <taxon>Bacillaceae</taxon>
        <taxon>Oceanobacillus</taxon>
    </lineage>
</organism>
<dbReference type="PANTHER" id="PTHR42855:SF2">
    <property type="entry name" value="DRUG RESISTANCE ABC TRANSPORTER,ATP-BINDING PROTEIN"/>
    <property type="match status" value="1"/>
</dbReference>
<evidence type="ECO:0000313" key="4">
    <source>
        <dbReference type="EMBL" id="MFD1064598.1"/>
    </source>
</evidence>
<dbReference type="InterPro" id="IPR003593">
    <property type="entry name" value="AAA+_ATPase"/>
</dbReference>
<keyword evidence="5" id="KW-1185">Reference proteome</keyword>
<dbReference type="SMART" id="SM00382">
    <property type="entry name" value="AAA"/>
    <property type="match status" value="2"/>
</dbReference>
<keyword evidence="1" id="KW-0547">Nucleotide-binding</keyword>
<dbReference type="CDD" id="cd03221">
    <property type="entry name" value="ABCF_EF-3"/>
    <property type="match status" value="2"/>
</dbReference>
<dbReference type="InterPro" id="IPR027417">
    <property type="entry name" value="P-loop_NTPase"/>
</dbReference>
<feature type="domain" description="ABC transporter" evidence="3">
    <location>
        <begin position="320"/>
        <end position="537"/>
    </location>
</feature>
<evidence type="ECO:0000256" key="1">
    <source>
        <dbReference type="ARBA" id="ARBA00022741"/>
    </source>
</evidence>
<protein>
    <submittedName>
        <fullName evidence="4">ABC-F family ATP-binding cassette domain-containing protein</fullName>
    </submittedName>
</protein>